<dbReference type="SUPFAM" id="SSF48019">
    <property type="entry name" value="post-AAA+ oligomerization domain-like"/>
    <property type="match status" value="1"/>
</dbReference>
<reference evidence="8" key="1">
    <citation type="submission" date="2020-12" db="EMBL/GenBank/DDBJ databases">
        <title>Bacterial taxonomy.</title>
        <authorList>
            <person name="Pan X."/>
        </authorList>
    </citation>
    <scope>NUCLEOTIDE SEQUENCE</scope>
    <source>
        <strain evidence="8">M0105</strain>
    </source>
</reference>
<evidence type="ECO:0000256" key="1">
    <source>
        <dbReference type="ARBA" id="ARBA00012417"/>
    </source>
</evidence>
<dbReference type="GO" id="GO:0006261">
    <property type="term" value="P:DNA-templated DNA replication"/>
    <property type="evidence" value="ECO:0007669"/>
    <property type="project" value="TreeGrafter"/>
</dbReference>
<sequence>MKLSGRDSARFCKAPDARLSAALLFGPDAATVSAARREIVAALSEGDEMRVTRLEGAAIRKDPAALDEAVRARGFFPGRRVVLIETARDEIAETLKAVLADISGEDAFIVAEAGALAPRSSLRKLFEGSRVAAACGLYPDPPDPAELAADLKAAGLAAGLTREAEGALAAAVHELDRAQLTQLVEKIALYGASESQPLDAQAVLGLMPAATEAELDRLIDAVAAGRADEVVPLLSRVAAGGGSPVQVLIAAGRMFRQLVTLASAPDGIEAAIARLRPPVFGPRRTALSRQAAAWSSGRAEAALRLLQETDLTLRSPGARPDRAMVERCLIRIAMMGARG</sequence>
<dbReference type="GO" id="GO:0009360">
    <property type="term" value="C:DNA polymerase III complex"/>
    <property type="evidence" value="ECO:0007669"/>
    <property type="project" value="TreeGrafter"/>
</dbReference>
<dbReference type="GO" id="GO:0003887">
    <property type="term" value="F:DNA-directed DNA polymerase activity"/>
    <property type="evidence" value="ECO:0007669"/>
    <property type="project" value="UniProtKB-KW"/>
</dbReference>
<dbReference type="AlphaFoldDB" id="A0A8J7M8H5"/>
<evidence type="ECO:0000256" key="4">
    <source>
        <dbReference type="ARBA" id="ARBA00022705"/>
    </source>
</evidence>
<dbReference type="NCBIfam" id="TIGR01128">
    <property type="entry name" value="holA"/>
    <property type="match status" value="1"/>
</dbReference>
<keyword evidence="3" id="KW-0548">Nucleotidyltransferase</keyword>
<name>A0A8J7M8H5_9RHOB</name>
<evidence type="ECO:0000256" key="7">
    <source>
        <dbReference type="ARBA" id="ARBA00049244"/>
    </source>
</evidence>
<comment type="similarity">
    <text evidence="6">Belongs to the DNA polymerase HolA subunit family.</text>
</comment>
<evidence type="ECO:0000313" key="9">
    <source>
        <dbReference type="Proteomes" id="UP000655420"/>
    </source>
</evidence>
<dbReference type="EC" id="2.7.7.7" evidence="1"/>
<comment type="catalytic activity">
    <reaction evidence="7">
        <text>DNA(n) + a 2'-deoxyribonucleoside 5'-triphosphate = DNA(n+1) + diphosphate</text>
        <dbReference type="Rhea" id="RHEA:22508"/>
        <dbReference type="Rhea" id="RHEA-COMP:17339"/>
        <dbReference type="Rhea" id="RHEA-COMP:17340"/>
        <dbReference type="ChEBI" id="CHEBI:33019"/>
        <dbReference type="ChEBI" id="CHEBI:61560"/>
        <dbReference type="ChEBI" id="CHEBI:173112"/>
        <dbReference type="EC" id="2.7.7.7"/>
    </reaction>
</comment>
<evidence type="ECO:0000256" key="3">
    <source>
        <dbReference type="ARBA" id="ARBA00022695"/>
    </source>
</evidence>
<evidence type="ECO:0000313" key="8">
    <source>
        <dbReference type="EMBL" id="MBK0400534.1"/>
    </source>
</evidence>
<proteinExistence type="inferred from homology"/>
<dbReference type="PANTHER" id="PTHR34388">
    <property type="entry name" value="DNA POLYMERASE III SUBUNIT DELTA"/>
    <property type="match status" value="1"/>
</dbReference>
<dbReference type="RefSeq" id="WP_200611456.1">
    <property type="nucleotide sequence ID" value="NZ_JAEHHL010000009.1"/>
</dbReference>
<dbReference type="EMBL" id="JAEHHL010000009">
    <property type="protein sequence ID" value="MBK0400534.1"/>
    <property type="molecule type" value="Genomic_DNA"/>
</dbReference>
<dbReference type="InterPro" id="IPR027417">
    <property type="entry name" value="P-loop_NTPase"/>
</dbReference>
<dbReference type="InterPro" id="IPR005790">
    <property type="entry name" value="DNA_polIII_delta"/>
</dbReference>
<dbReference type="GO" id="GO:0003677">
    <property type="term" value="F:DNA binding"/>
    <property type="evidence" value="ECO:0007669"/>
    <property type="project" value="InterPro"/>
</dbReference>
<keyword evidence="2" id="KW-0808">Transferase</keyword>
<dbReference type="Proteomes" id="UP000655420">
    <property type="component" value="Unassembled WGS sequence"/>
</dbReference>
<dbReference type="Gene3D" id="1.20.272.10">
    <property type="match status" value="1"/>
</dbReference>
<evidence type="ECO:0000256" key="2">
    <source>
        <dbReference type="ARBA" id="ARBA00022679"/>
    </source>
</evidence>
<keyword evidence="5" id="KW-0239">DNA-directed DNA polymerase</keyword>
<dbReference type="InterPro" id="IPR008921">
    <property type="entry name" value="DNA_pol3_clamp-load_cplx_C"/>
</dbReference>
<accession>A0A8J7M8H5</accession>
<comment type="caution">
    <text evidence="8">The sequence shown here is derived from an EMBL/GenBank/DDBJ whole genome shotgun (WGS) entry which is preliminary data.</text>
</comment>
<evidence type="ECO:0000256" key="5">
    <source>
        <dbReference type="ARBA" id="ARBA00022932"/>
    </source>
</evidence>
<gene>
    <name evidence="8" type="ORF">H0I76_15140</name>
</gene>
<dbReference type="Gene3D" id="3.40.50.300">
    <property type="entry name" value="P-loop containing nucleotide triphosphate hydrolases"/>
    <property type="match status" value="1"/>
</dbReference>
<keyword evidence="4" id="KW-0235">DNA replication</keyword>
<evidence type="ECO:0000256" key="6">
    <source>
        <dbReference type="ARBA" id="ARBA00034754"/>
    </source>
</evidence>
<keyword evidence="9" id="KW-1185">Reference proteome</keyword>
<organism evidence="8 9">
    <name type="scientific">Thermohalobaculum xanthum</name>
    <dbReference type="NCBI Taxonomy" id="2753746"/>
    <lineage>
        <taxon>Bacteria</taxon>
        <taxon>Pseudomonadati</taxon>
        <taxon>Pseudomonadota</taxon>
        <taxon>Alphaproteobacteria</taxon>
        <taxon>Rhodobacterales</taxon>
        <taxon>Paracoccaceae</taxon>
        <taxon>Thermohalobaculum</taxon>
    </lineage>
</organism>
<dbReference type="PANTHER" id="PTHR34388:SF1">
    <property type="entry name" value="DNA POLYMERASE III SUBUNIT DELTA"/>
    <property type="match status" value="1"/>
</dbReference>
<protein>
    <recommendedName>
        <fullName evidence="1">DNA-directed DNA polymerase</fullName>
        <ecNumber evidence="1">2.7.7.7</ecNumber>
    </recommendedName>
</protein>